<feature type="compositionally biased region" description="Basic and acidic residues" evidence="1">
    <location>
        <begin position="872"/>
        <end position="882"/>
    </location>
</feature>
<evidence type="ECO:0000313" key="4">
    <source>
        <dbReference type="WBParaSite" id="ECPE_0000848101-mRNA-1"/>
    </source>
</evidence>
<feature type="compositionally biased region" description="Polar residues" evidence="1">
    <location>
        <begin position="304"/>
        <end position="314"/>
    </location>
</feature>
<dbReference type="EMBL" id="UZAN01045997">
    <property type="protein sequence ID" value="VDP83557.1"/>
    <property type="molecule type" value="Genomic_DNA"/>
</dbReference>
<reference evidence="2 3" key="2">
    <citation type="submission" date="2018-11" db="EMBL/GenBank/DDBJ databases">
        <authorList>
            <consortium name="Pathogen Informatics"/>
        </authorList>
    </citation>
    <scope>NUCLEOTIDE SEQUENCE [LARGE SCALE GENOMIC DNA]</scope>
    <source>
        <strain evidence="2 3">Egypt</strain>
    </source>
</reference>
<evidence type="ECO:0000313" key="3">
    <source>
        <dbReference type="Proteomes" id="UP000272942"/>
    </source>
</evidence>
<reference evidence="4" key="1">
    <citation type="submission" date="2016-06" db="UniProtKB">
        <authorList>
            <consortium name="WormBaseParasite"/>
        </authorList>
    </citation>
    <scope>IDENTIFICATION</scope>
</reference>
<evidence type="ECO:0000256" key="1">
    <source>
        <dbReference type="SAM" id="MobiDB-lite"/>
    </source>
</evidence>
<proteinExistence type="predicted"/>
<protein>
    <submittedName>
        <fullName evidence="4">PH domain-containing protein</fullName>
    </submittedName>
</protein>
<dbReference type="WBParaSite" id="ECPE_0000848101-mRNA-1">
    <property type="protein sequence ID" value="ECPE_0000848101-mRNA-1"/>
    <property type="gene ID" value="ECPE_0000848101"/>
</dbReference>
<name>A0A183ANC0_9TREM</name>
<organism evidence="4">
    <name type="scientific">Echinostoma caproni</name>
    <dbReference type="NCBI Taxonomy" id="27848"/>
    <lineage>
        <taxon>Eukaryota</taxon>
        <taxon>Metazoa</taxon>
        <taxon>Spiralia</taxon>
        <taxon>Lophotrochozoa</taxon>
        <taxon>Platyhelminthes</taxon>
        <taxon>Trematoda</taxon>
        <taxon>Digenea</taxon>
        <taxon>Plagiorchiida</taxon>
        <taxon>Echinostomata</taxon>
        <taxon>Echinostomatoidea</taxon>
        <taxon>Echinostomatidae</taxon>
        <taxon>Echinostoma</taxon>
    </lineage>
</organism>
<feature type="region of interest" description="Disordered" evidence="1">
    <location>
        <begin position="871"/>
        <end position="892"/>
    </location>
</feature>
<feature type="compositionally biased region" description="Low complexity" evidence="1">
    <location>
        <begin position="146"/>
        <end position="157"/>
    </location>
</feature>
<evidence type="ECO:0000313" key="2">
    <source>
        <dbReference type="EMBL" id="VDP83557.1"/>
    </source>
</evidence>
<sequence>MKSRLLSHSNAIERLERTLSVSGYHFVKSDAELPLHEIGGQWIEQAPGVDRSRTSSFGPLTSPSHNRIFTAASGLGHDLRPPINPSNSLEEDPEGSSNTSEVEDSCLDNSSQDSFSGHHGPHTLPIDNGARRSVDSPAFTCDRPRIPSISVTSPTSSHCRLRTALLNSPGRLHTIPNKSPGPTLGRSNVVRSFPQNGYNTPRSPTEVNRSLVISRRPEHNTKSSLAKDIISKMPRTFSPPRLERIPSRCPPLSNLTEAHRSSSSHALSAVASVGSGSQLSVNRPPSAAPALRRMSSDSCVERTFASQKSVSQPHSPDYQHRRSSMPISPCRLPMKKRKFDWDQVTSEDFQKRTVYSPYNMSERVPSTSSATTLASGVVTPTSSTPRASMETQLVNGGLTIPTPLIIDCPLDRMASLSEDYNMGTKKAVIPLSAPPSVPPFARDNASITDDEDPVDHRPRSIPSILSACHIPSVVEHTGTGISRLAQSSVGNLFTECAIQSTLDKLAATLSNPSSDCLQNLPTTTASSPFDSMKNLDYSQLSSLMRTLTASGLTANPTDTVSSTSQPQQITNSLFADVNSKLSGLVSFSRDDGVRWNSGKSIETLADSESFDLDAVPRGSNGVANVTPRSVAISYANQRSGSARLNCLIRPRLANELDSEMNGNRPTELPNRSLQLNECLSSPLEKTAPRQSFKMKKWFSTTEPSSRCLVTESCTTSSNPSTFGVADCAGTLFHNSQSTQQRMEFITNTSAFHRSQSEPCNPIANGDVTWSCQPPPTTPTTSSSTDPGAQILMMLSPSEQDKRTSTTLDPALSHALQAGLTGKSSKKFPLLLVSASSSASAAALAAAAAMATGAPPTSLVPVPVQVRTYVSSEADRLSAERSPDSLQSTRSGVHYQNDREDGFATTTPQRLVLSFCPADNEKNNTNSTTPLERKLSLLLSAPPMALPNSNTNVQNGQRSYTKSIIEPNLSLASDATHLSLLQPTAIAHIN</sequence>
<accession>A0A183ANC0</accession>
<keyword evidence="3" id="KW-1185">Reference proteome</keyword>
<feature type="compositionally biased region" description="Low complexity" evidence="1">
    <location>
        <begin position="266"/>
        <end position="281"/>
    </location>
</feature>
<dbReference type="AlphaFoldDB" id="A0A183ANC0"/>
<dbReference type="OrthoDB" id="6279764at2759"/>
<feature type="region of interest" description="Disordered" evidence="1">
    <location>
        <begin position="266"/>
        <end position="331"/>
    </location>
</feature>
<feature type="region of interest" description="Disordered" evidence="1">
    <location>
        <begin position="360"/>
        <end position="385"/>
    </location>
</feature>
<feature type="region of interest" description="Disordered" evidence="1">
    <location>
        <begin position="74"/>
        <end position="157"/>
    </location>
</feature>
<dbReference type="Proteomes" id="UP000272942">
    <property type="component" value="Unassembled WGS sequence"/>
</dbReference>
<gene>
    <name evidence="2" type="ORF">ECPE_LOCUS8455</name>
</gene>